<dbReference type="OrthoDB" id="4741350at2759"/>
<dbReference type="AlphaFoldDB" id="M7SP61"/>
<accession>M7SP61</accession>
<dbReference type="KEGG" id="ela:UCREL1_4792"/>
<proteinExistence type="predicted"/>
<dbReference type="STRING" id="1287681.M7SP61"/>
<evidence type="ECO:0000313" key="1">
    <source>
        <dbReference type="EMBL" id="EMR68194.1"/>
    </source>
</evidence>
<protein>
    <submittedName>
        <fullName evidence="1">Uncharacterized protein</fullName>
    </submittedName>
</protein>
<dbReference type="HOGENOM" id="CLU_1175435_0_0_1"/>
<reference evidence="2" key="1">
    <citation type="journal article" date="2013" name="Genome Announc.">
        <title>Draft genome sequence of the grapevine dieback fungus Eutypa lata UCR-EL1.</title>
        <authorList>
            <person name="Blanco-Ulate B."/>
            <person name="Rolshausen P.E."/>
            <person name="Cantu D."/>
        </authorList>
    </citation>
    <scope>NUCLEOTIDE SEQUENCE [LARGE SCALE GENOMIC DNA]</scope>
    <source>
        <strain evidence="2">UCR-EL1</strain>
    </source>
</reference>
<gene>
    <name evidence="1" type="ORF">UCREL1_4792</name>
</gene>
<sequence>MPSYYYGPEVRIRSTRPSKKYEFVRSKSFSYGHRDHHDRHHHHHHRVQVCPENCAGVTYDEWDAVLRDNRKISARYENTTRENQTLKNDLQNASAFTQQLSDENQQLRYSLSHDSGSDDKVDKFRRRVAAMKAEVEKKDHTIYHLEKENASLIARVQELARYDKVADKIADLTSEVAHWKKRAADTLDMAKRFESGYDRVLKDLEKKSALIDQYRDKVRHLEGHIPRSGSFRVVHS</sequence>
<organism evidence="1 2">
    <name type="scientific">Eutypa lata (strain UCR-EL1)</name>
    <name type="common">Grapevine dieback disease fungus</name>
    <name type="synonym">Eutypa armeniacae</name>
    <dbReference type="NCBI Taxonomy" id="1287681"/>
    <lineage>
        <taxon>Eukaryota</taxon>
        <taxon>Fungi</taxon>
        <taxon>Dikarya</taxon>
        <taxon>Ascomycota</taxon>
        <taxon>Pezizomycotina</taxon>
        <taxon>Sordariomycetes</taxon>
        <taxon>Xylariomycetidae</taxon>
        <taxon>Xylariales</taxon>
        <taxon>Diatrypaceae</taxon>
        <taxon>Eutypa</taxon>
    </lineage>
</organism>
<dbReference type="EMBL" id="KB706291">
    <property type="protein sequence ID" value="EMR68194.1"/>
    <property type="molecule type" value="Genomic_DNA"/>
</dbReference>
<dbReference type="OMA" id="SRRCYVE"/>
<evidence type="ECO:0000313" key="2">
    <source>
        <dbReference type="Proteomes" id="UP000012174"/>
    </source>
</evidence>
<name>M7SP61_EUTLA</name>
<dbReference type="Proteomes" id="UP000012174">
    <property type="component" value="Unassembled WGS sequence"/>
</dbReference>
<keyword evidence="2" id="KW-1185">Reference proteome</keyword>